<feature type="chain" id="PRO_5045057559" description="Gram-positive cocci surface proteins LPxTG domain-containing protein" evidence="3">
    <location>
        <begin position="35"/>
        <end position="292"/>
    </location>
</feature>
<evidence type="ECO:0008006" key="6">
    <source>
        <dbReference type="Google" id="ProtNLM"/>
    </source>
</evidence>
<dbReference type="InterPro" id="IPR013783">
    <property type="entry name" value="Ig-like_fold"/>
</dbReference>
<name>A0ABU5PRJ4_9BACL</name>
<keyword evidence="5" id="KW-1185">Reference proteome</keyword>
<gene>
    <name evidence="4" type="ORF">U9M73_20065</name>
</gene>
<keyword evidence="2" id="KW-0472">Membrane</keyword>
<organism evidence="4 5">
    <name type="scientific">Paenibacillus phoenicis</name>
    <dbReference type="NCBI Taxonomy" id="554117"/>
    <lineage>
        <taxon>Bacteria</taxon>
        <taxon>Bacillati</taxon>
        <taxon>Bacillota</taxon>
        <taxon>Bacilli</taxon>
        <taxon>Bacillales</taxon>
        <taxon>Paenibacillaceae</taxon>
        <taxon>Paenibacillus</taxon>
    </lineage>
</organism>
<feature type="signal peptide" evidence="3">
    <location>
        <begin position="1"/>
        <end position="34"/>
    </location>
</feature>
<evidence type="ECO:0000313" key="4">
    <source>
        <dbReference type="EMBL" id="MEA3572224.1"/>
    </source>
</evidence>
<feature type="region of interest" description="Disordered" evidence="1">
    <location>
        <begin position="160"/>
        <end position="262"/>
    </location>
</feature>
<comment type="caution">
    <text evidence="4">The sequence shown here is derived from an EMBL/GenBank/DDBJ whole genome shotgun (WGS) entry which is preliminary data.</text>
</comment>
<evidence type="ECO:0000256" key="2">
    <source>
        <dbReference type="SAM" id="Phobius"/>
    </source>
</evidence>
<sequence>MKRVRYRSFRKYAAAIYAASILVGVVWHAGQASAADTLKLRIGTELSSELPMTNLKPGDRVERTFTVANDGSIAFDYKVRTRFVSGDTEFFDVLQLTVKDGDTVIYDGALHLQQQEIALGRLAAGGENELDLSVKFPEEAGNEYQGKAATIAFAFSAYAEEPSNGGGGGSNPPGEGPNQPNDPTPGNNGNPPSNPGTNPGQPTEEPSGNPSGEEHDPSTPEQPENPALPQPQPQPEESPQPQSSDPGPGPGDGGSGMIEELPQTANPWYNLILISLFATVGTGMFLRKSRRE</sequence>
<evidence type="ECO:0000256" key="1">
    <source>
        <dbReference type="SAM" id="MobiDB-lite"/>
    </source>
</evidence>
<feature type="transmembrane region" description="Helical" evidence="2">
    <location>
        <begin position="268"/>
        <end position="286"/>
    </location>
</feature>
<dbReference type="Gene3D" id="2.60.40.10">
    <property type="entry name" value="Immunoglobulins"/>
    <property type="match status" value="1"/>
</dbReference>
<keyword evidence="2" id="KW-1133">Transmembrane helix</keyword>
<reference evidence="4 5" key="1">
    <citation type="submission" date="2023-12" db="EMBL/GenBank/DDBJ databases">
        <title>Whole genome sequencing of Paenibacillus phoenicis isolated from the Phoenix Mars Lander spacecraft assembly facility.</title>
        <authorList>
            <person name="Garcia A."/>
            <person name="Venkateswaran K."/>
        </authorList>
    </citation>
    <scope>NUCLEOTIDE SEQUENCE [LARGE SCALE GENOMIC DNA]</scope>
    <source>
        <strain evidence="4 5">3PO2SA</strain>
    </source>
</reference>
<keyword evidence="2" id="KW-0812">Transmembrane</keyword>
<dbReference type="EMBL" id="JAYERP010000001">
    <property type="protein sequence ID" value="MEA3572224.1"/>
    <property type="molecule type" value="Genomic_DNA"/>
</dbReference>
<protein>
    <recommendedName>
        <fullName evidence="6">Gram-positive cocci surface proteins LPxTG domain-containing protein</fullName>
    </recommendedName>
</protein>
<proteinExistence type="predicted"/>
<evidence type="ECO:0000256" key="3">
    <source>
        <dbReference type="SAM" id="SignalP"/>
    </source>
</evidence>
<keyword evidence="3" id="KW-0732">Signal</keyword>
<accession>A0ABU5PRJ4</accession>
<evidence type="ECO:0000313" key="5">
    <source>
        <dbReference type="Proteomes" id="UP001292216"/>
    </source>
</evidence>
<dbReference type="Proteomes" id="UP001292216">
    <property type="component" value="Unassembled WGS sequence"/>
</dbReference>
<dbReference type="RefSeq" id="WP_323078803.1">
    <property type="nucleotide sequence ID" value="NZ_CBCSKM010000014.1"/>
</dbReference>
<feature type="compositionally biased region" description="Pro residues" evidence="1">
    <location>
        <begin position="226"/>
        <end position="238"/>
    </location>
</feature>
<feature type="compositionally biased region" description="Low complexity" evidence="1">
    <location>
        <begin position="172"/>
        <end position="203"/>
    </location>
</feature>